<dbReference type="SMART" id="SM00283">
    <property type="entry name" value="MA"/>
    <property type="match status" value="1"/>
</dbReference>
<dbReference type="Gene3D" id="1.10.287.950">
    <property type="entry name" value="Methyl-accepting chemotaxis protein"/>
    <property type="match status" value="1"/>
</dbReference>
<comment type="caution">
    <text evidence="1">The sequence shown here is derived from an EMBL/GenBank/DDBJ whole genome shotgun (WGS) entry which is preliminary data.</text>
</comment>
<protein>
    <submittedName>
        <fullName evidence="1">Methyl-accepting chemotaxis protein</fullName>
    </submittedName>
</protein>
<dbReference type="SUPFAM" id="SSF58104">
    <property type="entry name" value="Methyl-accepting chemotaxis protein (MCP) signaling domain"/>
    <property type="match status" value="1"/>
</dbReference>
<organism evidence="1 2">
    <name type="scientific">Aliikangiella maris</name>
    <dbReference type="NCBI Taxonomy" id="3162458"/>
    <lineage>
        <taxon>Bacteria</taxon>
        <taxon>Pseudomonadati</taxon>
        <taxon>Pseudomonadota</taxon>
        <taxon>Gammaproteobacteria</taxon>
        <taxon>Oceanospirillales</taxon>
        <taxon>Pleioneaceae</taxon>
        <taxon>Aliikangiella</taxon>
    </lineage>
</organism>
<dbReference type="EMBL" id="JBEVCJ010000025">
    <property type="protein sequence ID" value="MET1256717.1"/>
    <property type="molecule type" value="Genomic_DNA"/>
</dbReference>
<dbReference type="Pfam" id="PF00015">
    <property type="entry name" value="MCPsignal"/>
    <property type="match status" value="1"/>
</dbReference>
<proteinExistence type="predicted"/>
<sequence>MDDSKNPRIKLLLINLVLIAATAVSSVLFSYWLSIGLLAIITFICFLMAKSESPATEEVEEVVENNSEATFLEADNVLTSTLLNLIPIWKKQIESSVSQSTEAIDKLAERFTKISENISIAVDVSGASNDKNERFSSFQSVQKTSEGIKNELENLKDTLIAISHTEKTALSEINKLSNFMTELTKMAGEVEALAEQTNLLALNAAIEAARAGEQGRGFAVVADEVRNLANQSKNTGENIRKKISTIGVSVENILTTATNSAETEKKMADKAGEVIHEVIAQHKFTTYTLAESEKLLVNMSQLVQVEIGKVIVDLQFQDRVSQKLKHVEENLVQANSILQASSGLDADNRLIKFKQLQSDIRSSYTMEEEHRHHKEALGQSVTRKNQSSSSSEIELF</sequence>
<evidence type="ECO:0000313" key="1">
    <source>
        <dbReference type="EMBL" id="MET1256717.1"/>
    </source>
</evidence>
<dbReference type="InterPro" id="IPR004089">
    <property type="entry name" value="MCPsignal_dom"/>
</dbReference>
<dbReference type="Proteomes" id="UP001548189">
    <property type="component" value="Unassembled WGS sequence"/>
</dbReference>
<accession>A0ABV2BYS7</accession>
<name>A0ABV2BYS7_9GAMM</name>
<dbReference type="PROSITE" id="PS50111">
    <property type="entry name" value="CHEMOTAXIS_TRANSDUC_2"/>
    <property type="match status" value="1"/>
</dbReference>
<dbReference type="PANTHER" id="PTHR32089">
    <property type="entry name" value="METHYL-ACCEPTING CHEMOTAXIS PROTEIN MCPB"/>
    <property type="match status" value="1"/>
</dbReference>
<gene>
    <name evidence="1" type="ORF">ABVT43_16365</name>
</gene>
<reference evidence="1 2" key="1">
    <citation type="submission" date="2024-06" db="EMBL/GenBank/DDBJ databases">
        <authorList>
            <person name="Li F."/>
        </authorList>
    </citation>
    <scope>NUCLEOTIDE SEQUENCE [LARGE SCALE GENOMIC DNA]</scope>
    <source>
        <strain evidence="1 2">GXAS 311</strain>
    </source>
</reference>
<keyword evidence="2" id="KW-1185">Reference proteome</keyword>
<evidence type="ECO:0000313" key="2">
    <source>
        <dbReference type="Proteomes" id="UP001548189"/>
    </source>
</evidence>
<dbReference type="PANTHER" id="PTHR32089:SF114">
    <property type="entry name" value="METHYL-ACCEPTING CHEMOTAXIS PROTEIN MCPB"/>
    <property type="match status" value="1"/>
</dbReference>